<dbReference type="GO" id="GO:0006352">
    <property type="term" value="P:DNA-templated transcription initiation"/>
    <property type="evidence" value="ECO:0007669"/>
    <property type="project" value="InterPro"/>
</dbReference>
<dbReference type="PANTHER" id="PTHR43133">
    <property type="entry name" value="RNA POLYMERASE ECF-TYPE SIGMA FACTO"/>
    <property type="match status" value="1"/>
</dbReference>
<dbReference type="InterPro" id="IPR036388">
    <property type="entry name" value="WH-like_DNA-bd_sf"/>
</dbReference>
<dbReference type="Pfam" id="PF04542">
    <property type="entry name" value="Sigma70_r2"/>
    <property type="match status" value="1"/>
</dbReference>
<sequence>MYDRGSHVGSPEREADFTAYVRARQASFARFAYLLTGDPHSAQDLVQSALAKVYGRWEHISTVDSPDAYVRKVMVNEHTTWWRRQWRHRERTDSELIRVHEPAAATQPTHDDDLWSHVRSLSPQQRAAVVLRYYEDLSEAQTAEILGCTVGTVKSHTSRAIKSLRATMTEVTP</sequence>
<dbReference type="EMBL" id="VFPM01000002">
    <property type="protein sequence ID" value="TQM61901.1"/>
    <property type="molecule type" value="Genomic_DNA"/>
</dbReference>
<evidence type="ECO:0000256" key="1">
    <source>
        <dbReference type="ARBA" id="ARBA00010641"/>
    </source>
</evidence>
<evidence type="ECO:0000256" key="5">
    <source>
        <dbReference type="ARBA" id="ARBA00023163"/>
    </source>
</evidence>
<evidence type="ECO:0000259" key="6">
    <source>
        <dbReference type="Pfam" id="PF04542"/>
    </source>
</evidence>
<protein>
    <submittedName>
        <fullName evidence="8">RNA polymerase sigma-70 factor (Sigma-E family)</fullName>
    </submittedName>
</protein>
<keyword evidence="2" id="KW-0805">Transcription regulation</keyword>
<evidence type="ECO:0000313" key="9">
    <source>
        <dbReference type="Proteomes" id="UP000316747"/>
    </source>
</evidence>
<keyword evidence="9" id="KW-1185">Reference proteome</keyword>
<dbReference type="InterPro" id="IPR014325">
    <property type="entry name" value="RNA_pol_sigma-E_actinobac"/>
</dbReference>
<dbReference type="SUPFAM" id="SSF88659">
    <property type="entry name" value="Sigma3 and sigma4 domains of RNA polymerase sigma factors"/>
    <property type="match status" value="1"/>
</dbReference>
<dbReference type="CDD" id="cd06171">
    <property type="entry name" value="Sigma70_r4"/>
    <property type="match status" value="1"/>
</dbReference>
<dbReference type="InterPro" id="IPR014284">
    <property type="entry name" value="RNA_pol_sigma-70_dom"/>
</dbReference>
<organism evidence="8 9">
    <name type="scientific">Humibacillus xanthopallidus</name>
    <dbReference type="NCBI Taxonomy" id="412689"/>
    <lineage>
        <taxon>Bacteria</taxon>
        <taxon>Bacillati</taxon>
        <taxon>Actinomycetota</taxon>
        <taxon>Actinomycetes</taxon>
        <taxon>Micrococcales</taxon>
        <taxon>Intrasporangiaceae</taxon>
        <taxon>Humibacillus</taxon>
    </lineage>
</organism>
<dbReference type="AlphaFoldDB" id="A0A543HU78"/>
<evidence type="ECO:0000259" key="7">
    <source>
        <dbReference type="Pfam" id="PF08281"/>
    </source>
</evidence>
<comment type="caution">
    <text evidence="8">The sequence shown here is derived from an EMBL/GenBank/DDBJ whole genome shotgun (WGS) entry which is preliminary data.</text>
</comment>
<proteinExistence type="inferred from homology"/>
<dbReference type="Gene3D" id="1.10.10.10">
    <property type="entry name" value="Winged helix-like DNA-binding domain superfamily/Winged helix DNA-binding domain"/>
    <property type="match status" value="1"/>
</dbReference>
<dbReference type="Gene3D" id="1.10.1740.10">
    <property type="match status" value="1"/>
</dbReference>
<evidence type="ECO:0000256" key="4">
    <source>
        <dbReference type="ARBA" id="ARBA00023125"/>
    </source>
</evidence>
<feature type="domain" description="RNA polymerase sigma factor 70 region 4 type 2" evidence="7">
    <location>
        <begin position="118"/>
        <end position="164"/>
    </location>
</feature>
<dbReference type="NCBIfam" id="TIGR02937">
    <property type="entry name" value="sigma70-ECF"/>
    <property type="match status" value="1"/>
</dbReference>
<keyword evidence="5" id="KW-0804">Transcription</keyword>
<dbReference type="GO" id="GO:0016987">
    <property type="term" value="F:sigma factor activity"/>
    <property type="evidence" value="ECO:0007669"/>
    <property type="project" value="UniProtKB-KW"/>
</dbReference>
<accession>A0A543HU78</accession>
<gene>
    <name evidence="8" type="ORF">FBY41_1922</name>
</gene>
<dbReference type="InterPro" id="IPR013324">
    <property type="entry name" value="RNA_pol_sigma_r3/r4-like"/>
</dbReference>
<reference evidence="8 9" key="1">
    <citation type="submission" date="2019-06" db="EMBL/GenBank/DDBJ databases">
        <title>Genome sequencing of plant associated microbes to promote plant fitness in Sorghum bicolor and Oryza sativa.</title>
        <authorList>
            <person name="Coleman-Derr D."/>
        </authorList>
    </citation>
    <scope>NUCLEOTIDE SEQUENCE [LARGE SCALE GENOMIC DNA]</scope>
    <source>
        <strain evidence="8 9">KV-663</strain>
    </source>
</reference>
<dbReference type="PANTHER" id="PTHR43133:SF50">
    <property type="entry name" value="ECF RNA POLYMERASE SIGMA FACTOR SIGM"/>
    <property type="match status" value="1"/>
</dbReference>
<feature type="domain" description="RNA polymerase sigma-70 region 2" evidence="6">
    <location>
        <begin position="25"/>
        <end position="87"/>
    </location>
</feature>
<dbReference type="NCBIfam" id="TIGR02983">
    <property type="entry name" value="SigE-fam_strep"/>
    <property type="match status" value="1"/>
</dbReference>
<dbReference type="Proteomes" id="UP000316747">
    <property type="component" value="Unassembled WGS sequence"/>
</dbReference>
<dbReference type="InterPro" id="IPR013249">
    <property type="entry name" value="RNA_pol_sigma70_r4_t2"/>
</dbReference>
<name>A0A543HU78_9MICO</name>
<comment type="similarity">
    <text evidence="1">Belongs to the sigma-70 factor family. ECF subfamily.</text>
</comment>
<dbReference type="InterPro" id="IPR007627">
    <property type="entry name" value="RNA_pol_sigma70_r2"/>
</dbReference>
<dbReference type="SUPFAM" id="SSF88946">
    <property type="entry name" value="Sigma2 domain of RNA polymerase sigma factors"/>
    <property type="match status" value="1"/>
</dbReference>
<dbReference type="Pfam" id="PF08281">
    <property type="entry name" value="Sigma70_r4_2"/>
    <property type="match status" value="1"/>
</dbReference>
<keyword evidence="4" id="KW-0238">DNA-binding</keyword>
<evidence type="ECO:0000256" key="3">
    <source>
        <dbReference type="ARBA" id="ARBA00023082"/>
    </source>
</evidence>
<evidence type="ECO:0000256" key="2">
    <source>
        <dbReference type="ARBA" id="ARBA00023015"/>
    </source>
</evidence>
<dbReference type="InterPro" id="IPR039425">
    <property type="entry name" value="RNA_pol_sigma-70-like"/>
</dbReference>
<dbReference type="InterPro" id="IPR013325">
    <property type="entry name" value="RNA_pol_sigma_r2"/>
</dbReference>
<evidence type="ECO:0000313" key="8">
    <source>
        <dbReference type="EMBL" id="TQM61901.1"/>
    </source>
</evidence>
<keyword evidence="3" id="KW-0731">Sigma factor</keyword>
<dbReference type="GO" id="GO:0003677">
    <property type="term" value="F:DNA binding"/>
    <property type="evidence" value="ECO:0007669"/>
    <property type="project" value="UniProtKB-KW"/>
</dbReference>